<dbReference type="PANTHER" id="PTHR43591">
    <property type="entry name" value="METHYLTRANSFERASE"/>
    <property type="match status" value="1"/>
</dbReference>
<comment type="caution">
    <text evidence="2">The sequence shown here is derived from an EMBL/GenBank/DDBJ whole genome shotgun (WGS) entry which is preliminary data.</text>
</comment>
<dbReference type="GO" id="GO:0008168">
    <property type="term" value="F:methyltransferase activity"/>
    <property type="evidence" value="ECO:0007669"/>
    <property type="project" value="TreeGrafter"/>
</dbReference>
<evidence type="ECO:0008006" key="4">
    <source>
        <dbReference type="Google" id="ProtNLM"/>
    </source>
</evidence>
<comment type="similarity">
    <text evidence="1">Belongs to the methyltransferase superfamily. LaeA methyltransferase family.</text>
</comment>
<dbReference type="Proteomes" id="UP001201980">
    <property type="component" value="Unassembled WGS sequence"/>
</dbReference>
<dbReference type="Pfam" id="PF13489">
    <property type="entry name" value="Methyltransf_23"/>
    <property type="match status" value="1"/>
</dbReference>
<gene>
    <name evidence="2" type="ORF">MKZ38_008162</name>
</gene>
<organism evidence="2 3">
    <name type="scientific">Zalerion maritima</name>
    <dbReference type="NCBI Taxonomy" id="339359"/>
    <lineage>
        <taxon>Eukaryota</taxon>
        <taxon>Fungi</taxon>
        <taxon>Dikarya</taxon>
        <taxon>Ascomycota</taxon>
        <taxon>Pezizomycotina</taxon>
        <taxon>Sordariomycetes</taxon>
        <taxon>Lulworthiomycetidae</taxon>
        <taxon>Lulworthiales</taxon>
        <taxon>Lulworthiaceae</taxon>
        <taxon>Zalerion</taxon>
    </lineage>
</organism>
<dbReference type="CDD" id="cd02440">
    <property type="entry name" value="AdoMet_MTases"/>
    <property type="match status" value="1"/>
</dbReference>
<evidence type="ECO:0000313" key="2">
    <source>
        <dbReference type="EMBL" id="KAJ2904377.1"/>
    </source>
</evidence>
<name>A0AAD5WTZ6_9PEZI</name>
<dbReference type="SUPFAM" id="SSF53335">
    <property type="entry name" value="S-adenosyl-L-methionine-dependent methyltransferases"/>
    <property type="match status" value="1"/>
</dbReference>
<proteinExistence type="inferred from homology"/>
<dbReference type="AlphaFoldDB" id="A0AAD5WTZ6"/>
<evidence type="ECO:0000256" key="1">
    <source>
        <dbReference type="ARBA" id="ARBA00038158"/>
    </source>
</evidence>
<dbReference type="EMBL" id="JAKWBI020000055">
    <property type="protein sequence ID" value="KAJ2904377.1"/>
    <property type="molecule type" value="Genomic_DNA"/>
</dbReference>
<dbReference type="PANTHER" id="PTHR43591:SF10">
    <property type="entry name" value="ABC TRANSMEMBRANE TYPE-1 DOMAIN-CONTAINING PROTEIN-RELATED"/>
    <property type="match status" value="1"/>
</dbReference>
<dbReference type="InterPro" id="IPR029063">
    <property type="entry name" value="SAM-dependent_MTases_sf"/>
</dbReference>
<sequence length="378" mass="43224">MSIIVNMAEAIPPQETFDDDFEDDFATSEYDGTHMSAFSSVTSSIYAHCYEHGRRYHVYKHGRYPIPNDDKEQGREEMKHVMIKELLDGKLYLSPVDNPQKVMDLGTGTGIWAIEVGDMLPGASVVGTDLSPIQPTWVPPNVNFVIEDMEDNWVHSSDFDFIFMRHCVSLIRNPGQVVDSAFSHLKPKGWVEFQELRPYLMSDDGTLPEDHPVSKFYGLLPMALKEYGFKVDFADDLPRVLERAGFTDVHFTTYKIPLGPWPKSTTLKLVGYYFRTVLLDFVATVMTKPFAEAEISRKECEELLQDVQEAMDNPSIHAYVPLHFVEQYFLDAFIQDTMALADFNQIAEAPLAFEMRHVHFFLERSKRSKNGTRCHGIV</sequence>
<evidence type="ECO:0000313" key="3">
    <source>
        <dbReference type="Proteomes" id="UP001201980"/>
    </source>
</evidence>
<dbReference type="Gene3D" id="3.40.50.150">
    <property type="entry name" value="Vaccinia Virus protein VP39"/>
    <property type="match status" value="1"/>
</dbReference>
<accession>A0AAD5WTZ6</accession>
<protein>
    <recommendedName>
        <fullName evidence="4">Methyltransferase</fullName>
    </recommendedName>
</protein>
<keyword evidence="3" id="KW-1185">Reference proteome</keyword>
<reference evidence="2" key="1">
    <citation type="submission" date="2022-07" db="EMBL/GenBank/DDBJ databases">
        <title>Draft genome sequence of Zalerion maritima ATCC 34329, a (micro)plastics degrading marine fungus.</title>
        <authorList>
            <person name="Paco A."/>
            <person name="Goncalves M.F.M."/>
            <person name="Rocha-Santos T.A.P."/>
            <person name="Alves A."/>
        </authorList>
    </citation>
    <scope>NUCLEOTIDE SEQUENCE</scope>
    <source>
        <strain evidence="2">ATCC 34329</strain>
    </source>
</reference>